<protein>
    <recommendedName>
        <fullName evidence="5">Toprim domain-containing protein</fullName>
    </recommendedName>
</protein>
<gene>
    <name evidence="3" type="ORF">NCTC11190_02281</name>
</gene>
<dbReference type="EMBL" id="UGVL01000001">
    <property type="protein sequence ID" value="SUE35039.1"/>
    <property type="molecule type" value="Genomic_DNA"/>
</dbReference>
<dbReference type="Proteomes" id="UP000255233">
    <property type="component" value="Unassembled WGS sequence"/>
</dbReference>
<keyword evidence="4" id="KW-1185">Reference proteome</keyword>
<dbReference type="InterPro" id="IPR045951">
    <property type="entry name" value="DUF6371"/>
</dbReference>
<dbReference type="STRING" id="880526.GCA_000427365_01539"/>
<dbReference type="RefSeq" id="WP_027291202.1">
    <property type="nucleotide sequence ID" value="NZ_UGVL01000001.1"/>
</dbReference>
<name>A0A379MW91_9BACT</name>
<evidence type="ECO:0000313" key="4">
    <source>
        <dbReference type="Proteomes" id="UP000255233"/>
    </source>
</evidence>
<evidence type="ECO:0000259" key="1">
    <source>
        <dbReference type="Pfam" id="PF19898"/>
    </source>
</evidence>
<dbReference type="InterPro" id="IPR047731">
    <property type="entry name" value="Zinc_ribbon_put"/>
</dbReference>
<dbReference type="AlphaFoldDB" id="A0A379MW91"/>
<feature type="domain" description="Zinc beta-ribbon finger putative" evidence="2">
    <location>
        <begin position="4"/>
        <end position="67"/>
    </location>
</feature>
<evidence type="ECO:0000259" key="2">
    <source>
        <dbReference type="Pfam" id="PF21957"/>
    </source>
</evidence>
<organism evidence="3 4">
    <name type="scientific">Rikenella microfusus</name>
    <dbReference type="NCBI Taxonomy" id="28139"/>
    <lineage>
        <taxon>Bacteria</taxon>
        <taxon>Pseudomonadati</taxon>
        <taxon>Bacteroidota</taxon>
        <taxon>Bacteroidia</taxon>
        <taxon>Bacteroidales</taxon>
        <taxon>Rikenellaceae</taxon>
        <taxon>Rikenella</taxon>
    </lineage>
</organism>
<evidence type="ECO:0000313" key="3">
    <source>
        <dbReference type="EMBL" id="SUE35039.1"/>
    </source>
</evidence>
<accession>A0A379MW91</accession>
<feature type="domain" description="DUF6371" evidence="1">
    <location>
        <begin position="118"/>
        <end position="272"/>
    </location>
</feature>
<dbReference type="Pfam" id="PF21957">
    <property type="entry name" value="Zn_ribbon_16"/>
    <property type="match status" value="1"/>
</dbReference>
<evidence type="ECO:0008006" key="5">
    <source>
        <dbReference type="Google" id="ProtNLM"/>
    </source>
</evidence>
<reference evidence="3 4" key="1">
    <citation type="submission" date="2018-06" db="EMBL/GenBank/DDBJ databases">
        <authorList>
            <consortium name="Pathogen Informatics"/>
            <person name="Doyle S."/>
        </authorList>
    </citation>
    <scope>NUCLEOTIDE SEQUENCE [LARGE SCALE GENOMIC DNA]</scope>
    <source>
        <strain evidence="3 4">NCTC11190</strain>
    </source>
</reference>
<dbReference type="Pfam" id="PF19898">
    <property type="entry name" value="DUF6371"/>
    <property type="match status" value="1"/>
</dbReference>
<sequence length="355" mass="40730">MTEHRFHLQKYRPGSKTVCPECGRKSCFTHYIDEEGEIAFPDHVGICDHINSCGYHYTPKEYFRDNPTVKEKLNEQERNGGTPIVAKALAKPQPEQKPQISFLPSDWVEQSMRRYDINPLYRYFTKVAGKEDTDRLFRLYRVGTSRMWGGAAVFWQIDRNGNVRAGKIMGYDAETGHRIKEPFNQVSWVHSVRKVPDFRMKQCLFGEHLLSDSFAVMSAKPVAIVESEKTALVAALFIPDFIWLATGGMHGCFNGEAVQALDGREVILFPDLKATEEWRRRLPMLESVCRRATCSDLLERIATNEQRSQGLDIADFLLMEDTPQMILARMIERNPVLLTFIDTFDLELVDAGRVE</sequence>
<dbReference type="OrthoDB" id="1068350at2"/>
<proteinExistence type="predicted"/>
<dbReference type="NCBIfam" id="NF040506">
    <property type="entry name" value="PG0870_Nterm"/>
    <property type="match status" value="1"/>
</dbReference>